<keyword evidence="2" id="KW-1185">Reference proteome</keyword>
<dbReference type="EMBL" id="NJHN03000060">
    <property type="protein sequence ID" value="KAH9419121.1"/>
    <property type="molecule type" value="Genomic_DNA"/>
</dbReference>
<gene>
    <name evidence="1" type="ORF">DERP_005625</name>
</gene>
<comment type="caution">
    <text evidence="1">The sequence shown here is derived from an EMBL/GenBank/DDBJ whole genome shotgun (WGS) entry which is preliminary data.</text>
</comment>
<name>A0ABQ8J959_DERPT</name>
<accession>A0ABQ8J959</accession>
<proteinExistence type="predicted"/>
<evidence type="ECO:0000313" key="1">
    <source>
        <dbReference type="EMBL" id="KAH9419121.1"/>
    </source>
</evidence>
<dbReference type="Proteomes" id="UP000887458">
    <property type="component" value="Unassembled WGS sequence"/>
</dbReference>
<reference evidence="1 2" key="1">
    <citation type="journal article" date="2018" name="J. Allergy Clin. Immunol.">
        <title>High-quality assembly of Dermatophagoides pteronyssinus genome and transcriptome reveals a wide range of novel allergens.</title>
        <authorList>
            <person name="Liu X.Y."/>
            <person name="Yang K.Y."/>
            <person name="Wang M.Q."/>
            <person name="Kwok J.S."/>
            <person name="Zeng X."/>
            <person name="Yang Z."/>
            <person name="Xiao X.J."/>
            <person name="Lau C.P."/>
            <person name="Li Y."/>
            <person name="Huang Z.M."/>
            <person name="Ba J.G."/>
            <person name="Yim A.K."/>
            <person name="Ouyang C.Y."/>
            <person name="Ngai S.M."/>
            <person name="Chan T.F."/>
            <person name="Leung E.L."/>
            <person name="Liu L."/>
            <person name="Liu Z.G."/>
            <person name="Tsui S.K."/>
        </authorList>
    </citation>
    <scope>NUCLEOTIDE SEQUENCE [LARGE SCALE GENOMIC DNA]</scope>
    <source>
        <strain evidence="1">Derp</strain>
    </source>
</reference>
<organism evidence="1 2">
    <name type="scientific">Dermatophagoides pteronyssinus</name>
    <name type="common">European house dust mite</name>
    <dbReference type="NCBI Taxonomy" id="6956"/>
    <lineage>
        <taxon>Eukaryota</taxon>
        <taxon>Metazoa</taxon>
        <taxon>Ecdysozoa</taxon>
        <taxon>Arthropoda</taxon>
        <taxon>Chelicerata</taxon>
        <taxon>Arachnida</taxon>
        <taxon>Acari</taxon>
        <taxon>Acariformes</taxon>
        <taxon>Sarcoptiformes</taxon>
        <taxon>Astigmata</taxon>
        <taxon>Psoroptidia</taxon>
        <taxon>Analgoidea</taxon>
        <taxon>Pyroglyphidae</taxon>
        <taxon>Dermatophagoidinae</taxon>
        <taxon>Dermatophagoides</taxon>
    </lineage>
</organism>
<protein>
    <submittedName>
        <fullName evidence="1">Uncharacterized protein</fullName>
    </submittedName>
</protein>
<sequence>MILTPPIAYNEPIPSARAAKRTPLSIGGGFGIPATDIPLEKPINKPTAAIELRNNVSNHKMEILEKKSKKTFKINFTPKFAIFLFRFMIC</sequence>
<reference evidence="1 2" key="2">
    <citation type="journal article" date="2022" name="Mol. Biol. Evol.">
        <title>Comparative Genomics Reveals Insights into the Divergent Evolution of Astigmatic Mites and Household Pest Adaptations.</title>
        <authorList>
            <person name="Xiong Q."/>
            <person name="Wan A.T."/>
            <person name="Liu X."/>
            <person name="Fung C.S."/>
            <person name="Xiao X."/>
            <person name="Malainual N."/>
            <person name="Hou J."/>
            <person name="Wang L."/>
            <person name="Wang M."/>
            <person name="Yang K.Y."/>
            <person name="Cui Y."/>
            <person name="Leung E.L."/>
            <person name="Nong W."/>
            <person name="Shin S.K."/>
            <person name="Au S.W."/>
            <person name="Jeong K.Y."/>
            <person name="Chew F.T."/>
            <person name="Hui J.H."/>
            <person name="Leung T.F."/>
            <person name="Tungtrongchitr A."/>
            <person name="Zhong N."/>
            <person name="Liu Z."/>
            <person name="Tsui S.K."/>
        </authorList>
    </citation>
    <scope>NUCLEOTIDE SEQUENCE [LARGE SCALE GENOMIC DNA]</scope>
    <source>
        <strain evidence="1">Derp</strain>
    </source>
</reference>
<evidence type="ECO:0000313" key="2">
    <source>
        <dbReference type="Proteomes" id="UP000887458"/>
    </source>
</evidence>